<feature type="transmembrane region" description="Helical" evidence="2">
    <location>
        <begin position="40"/>
        <end position="65"/>
    </location>
</feature>
<keyword evidence="2" id="KW-1133">Transmembrane helix</keyword>
<evidence type="ECO:0000313" key="4">
    <source>
        <dbReference type="Proteomes" id="UP001221546"/>
    </source>
</evidence>
<feature type="transmembrane region" description="Helical" evidence="2">
    <location>
        <begin position="109"/>
        <end position="126"/>
    </location>
</feature>
<keyword evidence="4" id="KW-1185">Reference proteome</keyword>
<reference evidence="3 4" key="1">
    <citation type="submission" date="2023-04" db="EMBL/GenBank/DDBJ databases">
        <title>Australian commercial rhizobial inoculants.</title>
        <authorList>
            <person name="Kohlmeier M.G."/>
            <person name="O'Hara G.W."/>
            <person name="Colombi E."/>
            <person name="Ramsay J.P."/>
            <person name="Terpolilli J."/>
        </authorList>
    </citation>
    <scope>NUCLEOTIDE SEQUENCE [LARGE SCALE GENOMIC DNA]</scope>
    <source>
        <strain evidence="3 4">CB627</strain>
    </source>
</reference>
<protein>
    <recommendedName>
        <fullName evidence="5">Methyl-accepting chemotaxis protein</fullName>
    </recommendedName>
</protein>
<organism evidence="3 4">
    <name type="scientific">Bradyrhizobium brasilense</name>
    <dbReference type="NCBI Taxonomy" id="1419277"/>
    <lineage>
        <taxon>Bacteria</taxon>
        <taxon>Pseudomonadati</taxon>
        <taxon>Pseudomonadota</taxon>
        <taxon>Alphaproteobacteria</taxon>
        <taxon>Hyphomicrobiales</taxon>
        <taxon>Nitrobacteraceae</taxon>
        <taxon>Bradyrhizobium</taxon>
    </lineage>
</organism>
<accession>A0ABY8JFE6</accession>
<evidence type="ECO:0000256" key="2">
    <source>
        <dbReference type="SAM" id="Phobius"/>
    </source>
</evidence>
<name>A0ABY8JFE6_9BRAD</name>
<feature type="region of interest" description="Disordered" evidence="1">
    <location>
        <begin position="321"/>
        <end position="347"/>
    </location>
</feature>
<feature type="transmembrane region" description="Helical" evidence="2">
    <location>
        <begin position="77"/>
        <end position="97"/>
    </location>
</feature>
<dbReference type="Proteomes" id="UP001221546">
    <property type="component" value="Chromosome"/>
</dbReference>
<dbReference type="EMBL" id="CP121646">
    <property type="protein sequence ID" value="WFU62683.1"/>
    <property type="molecule type" value="Genomic_DNA"/>
</dbReference>
<keyword evidence="2" id="KW-0812">Transmembrane</keyword>
<gene>
    <name evidence="3" type="ORF">QA636_35425</name>
</gene>
<dbReference type="RefSeq" id="WP_310885341.1">
    <property type="nucleotide sequence ID" value="NZ_CP121646.1"/>
</dbReference>
<keyword evidence="2" id="KW-0472">Membrane</keyword>
<feature type="transmembrane region" description="Helical" evidence="2">
    <location>
        <begin position="12"/>
        <end position="34"/>
    </location>
</feature>
<evidence type="ECO:0000256" key="1">
    <source>
        <dbReference type="SAM" id="MobiDB-lite"/>
    </source>
</evidence>
<sequence length="347" mass="37291">MTTVSETKSRLPAGLSSSLLVFAVVLLGCGYIVGAKIAGLSAALVTSVPVLIMLLYAAVLGAARLLKLRDDQSGDNLYYMGFLFTLTSLAVSLYQFTTNGSAEQIVQNFGIAIASTIAGIALRIFFNQMRRDPVEVEATARMELADASRRVKRELDSTVLEFGYFRRMTQQSLSDALDEMKGLLGEARQNVAGELKQFADDASKPIEEASKKSGASIESLNSRITQSLDAASQRLTGNADQLAASTHSVIRAIEALAAKLDSMQTPEQVIEVKLSPAIQGLSRVVNTFTKGAEDHAKAVEVNLKRTQEISAATAKLIEEIRASENERRQSATPTTGPWSVPGGEMTK</sequence>
<evidence type="ECO:0008006" key="5">
    <source>
        <dbReference type="Google" id="ProtNLM"/>
    </source>
</evidence>
<evidence type="ECO:0000313" key="3">
    <source>
        <dbReference type="EMBL" id="WFU62683.1"/>
    </source>
</evidence>
<proteinExistence type="predicted"/>